<dbReference type="Pfam" id="PF20124">
    <property type="entry name" value="DUF6514"/>
    <property type="match status" value="1"/>
</dbReference>
<proteinExistence type="predicted"/>
<dbReference type="EMBL" id="CP099799">
    <property type="protein sequence ID" value="USS00736.1"/>
    <property type="molecule type" value="Genomic_DNA"/>
</dbReference>
<dbReference type="RefSeq" id="WP_066677461.1">
    <property type="nucleotide sequence ID" value="NZ_CABMIZ010000027.1"/>
</dbReference>
<dbReference type="Proteomes" id="UP001055437">
    <property type="component" value="Chromosome"/>
</dbReference>
<gene>
    <name evidence="1" type="ORF">CP523_06535</name>
    <name evidence="2" type="ORF">NH397_14845</name>
</gene>
<organism evidence="1 3">
    <name type="scientific">Clostridium septicum</name>
    <dbReference type="NCBI Taxonomy" id="1504"/>
    <lineage>
        <taxon>Bacteria</taxon>
        <taxon>Bacillati</taxon>
        <taxon>Bacillota</taxon>
        <taxon>Clostridia</taxon>
        <taxon>Eubacteriales</taxon>
        <taxon>Clostridiaceae</taxon>
        <taxon>Clostridium</taxon>
    </lineage>
</organism>
<reference evidence="1 3" key="1">
    <citation type="submission" date="2017-09" db="EMBL/GenBank/DDBJ databases">
        <authorList>
            <person name="Thomas P."/>
            <person name="Seyboldt C."/>
        </authorList>
    </citation>
    <scope>NUCLEOTIDE SEQUENCE [LARGE SCALE GENOMIC DNA]</scope>
    <source>
        <strain evidence="1 3">DSM 7534</strain>
    </source>
</reference>
<dbReference type="AlphaFoldDB" id="A0A9N7JK99"/>
<evidence type="ECO:0000313" key="4">
    <source>
        <dbReference type="Proteomes" id="UP001055437"/>
    </source>
</evidence>
<sequence>MNIVNSLFSIRTEDNKEHKYFYRLLRSQFRGCQAFGIEVERQDIKDGQVVNIERDDIRLISNDENKVNLLLNLLYENQVSPVHLVDVLGEYVDEYIYDFDRVLVH</sequence>
<dbReference type="GeneID" id="303560328"/>
<reference evidence="2" key="2">
    <citation type="submission" date="2022-06" db="EMBL/GenBank/DDBJ databases">
        <authorList>
            <person name="Holder M.E."/>
            <person name="Ajami N.J."/>
            <person name="Petrosino J.F."/>
        </authorList>
    </citation>
    <scope>NUCLEOTIDE SEQUENCE</scope>
    <source>
        <strain evidence="2">RMA 8861</strain>
    </source>
</reference>
<dbReference type="Proteomes" id="UP000280586">
    <property type="component" value="Chromosome"/>
</dbReference>
<evidence type="ECO:0000313" key="1">
    <source>
        <dbReference type="EMBL" id="AYE34154.1"/>
    </source>
</evidence>
<dbReference type="PIRSF" id="PIRSF033595">
    <property type="entry name" value="UCP033595"/>
    <property type="match status" value="1"/>
</dbReference>
<dbReference type="InterPro" id="IPR017016">
    <property type="entry name" value="UCP033595"/>
</dbReference>
<keyword evidence="4" id="KW-1185">Reference proteome</keyword>
<evidence type="ECO:0000313" key="3">
    <source>
        <dbReference type="Proteomes" id="UP000280586"/>
    </source>
</evidence>
<dbReference type="OrthoDB" id="1954979at2"/>
<accession>A0A9N7JK99</accession>
<protein>
    <submittedName>
        <fullName evidence="2">DUF6514 family protein</fullName>
    </submittedName>
</protein>
<evidence type="ECO:0000313" key="2">
    <source>
        <dbReference type="EMBL" id="USS00736.1"/>
    </source>
</evidence>
<dbReference type="EMBL" id="CP023671">
    <property type="protein sequence ID" value="AYE34154.1"/>
    <property type="molecule type" value="Genomic_DNA"/>
</dbReference>
<name>A0A9N7JK99_CLOSE</name>
<dbReference type="KEGG" id="csep:CP523_06535"/>